<evidence type="ECO:0000313" key="2">
    <source>
        <dbReference type="Proteomes" id="UP000235777"/>
    </source>
</evidence>
<reference evidence="1 2" key="1">
    <citation type="submission" date="2018-01" db="EMBL/GenBank/DDBJ databases">
        <title>Whole genome analyses suggest that Burkholderia sensu lato contains two further novel genera in the rhizoxinica-symbiotica group Mycetohabitans gen. nov., and Trinickia gen. nov.: implications for the evolution of diazotrophy and nodulation in the Burkholderiaceae.</title>
        <authorList>
            <person name="Estrada-de los Santos P."/>
            <person name="Palmer M."/>
            <person name="Chavez-Ramirez B."/>
            <person name="Beukes C."/>
            <person name="Steenkamp E.T."/>
            <person name="Hirsch A.M."/>
            <person name="Manyaka P."/>
            <person name="Maluk M."/>
            <person name="Lafos M."/>
            <person name="Crook M."/>
            <person name="Gross E."/>
            <person name="Simon M.F."/>
            <person name="Bueno dos Reis Junior F."/>
            <person name="Poole P.S."/>
            <person name="Venter S.N."/>
            <person name="James E.K."/>
        </authorList>
    </citation>
    <scope>NUCLEOTIDE SEQUENCE [LARGE SCALE GENOMIC DNA]</scope>
    <source>
        <strain evidence="1 2">JPY 581</strain>
    </source>
</reference>
<evidence type="ECO:0000313" key="1">
    <source>
        <dbReference type="EMBL" id="PMS38479.1"/>
    </source>
</evidence>
<dbReference type="STRING" id="863227.GCA_000373005_01075"/>
<protein>
    <submittedName>
        <fullName evidence="1">Uncharacterized protein</fullName>
    </submittedName>
</protein>
<dbReference type="Proteomes" id="UP000235777">
    <property type="component" value="Unassembled WGS sequence"/>
</dbReference>
<dbReference type="AlphaFoldDB" id="A0A2N7X9Q0"/>
<accession>A0A2N7X9Q0</accession>
<dbReference type="RefSeq" id="WP_146013305.1">
    <property type="nucleotide sequence ID" value="NZ_KB890165.1"/>
</dbReference>
<keyword evidence="2" id="KW-1185">Reference proteome</keyword>
<name>A0A2N7X9Q0_9BURK</name>
<proteinExistence type="predicted"/>
<sequence length="81" mass="9477">MKLNDPRAGFNDLPPDGKYFELVDIEAFEAHFGEHGFYRAWQNGRSHMITGEFARRMMAAWGEQYCKGVFLQPLDVWRPKP</sequence>
<comment type="caution">
    <text evidence="1">The sequence shown here is derived from an EMBL/GenBank/DDBJ whole genome shotgun (WGS) entry which is preliminary data.</text>
</comment>
<gene>
    <name evidence="1" type="ORF">C0Z20_00920</name>
</gene>
<organism evidence="1 2">
    <name type="scientific">Trinickia symbiotica</name>
    <dbReference type="NCBI Taxonomy" id="863227"/>
    <lineage>
        <taxon>Bacteria</taxon>
        <taxon>Pseudomonadati</taxon>
        <taxon>Pseudomonadota</taxon>
        <taxon>Betaproteobacteria</taxon>
        <taxon>Burkholderiales</taxon>
        <taxon>Burkholderiaceae</taxon>
        <taxon>Trinickia</taxon>
    </lineage>
</organism>
<dbReference type="EMBL" id="PNYC01000001">
    <property type="protein sequence ID" value="PMS38479.1"/>
    <property type="molecule type" value="Genomic_DNA"/>
</dbReference>